<gene>
    <name evidence="8" type="ORF">EVA92_02080</name>
</gene>
<keyword evidence="4 6" id="KW-1133">Transmembrane helix</keyword>
<sequence>MNNPLLAPFILTILGFLESFVISGVIFPSLFLYLLAVFLYVEQISSLWLLTLFAYTGSFAGDQSSYLMGRLFGTKILNWKFFKNRSKQVQKTKAWFDKYEFGAILLGRMTPSIRPFAPFFVGTFKLDYKKFLVFDLLACSIWALGLVLLVVLWDSIGSLF</sequence>
<feature type="transmembrane region" description="Helical" evidence="6">
    <location>
        <begin position="131"/>
        <end position="153"/>
    </location>
</feature>
<name>A0A520N0H5_9GAMM</name>
<organism evidence="8 9">
    <name type="scientific">SAR86 cluster bacterium</name>
    <dbReference type="NCBI Taxonomy" id="2030880"/>
    <lineage>
        <taxon>Bacteria</taxon>
        <taxon>Pseudomonadati</taxon>
        <taxon>Pseudomonadota</taxon>
        <taxon>Gammaproteobacteria</taxon>
        <taxon>SAR86 cluster</taxon>
    </lineage>
</organism>
<feature type="domain" description="VTT" evidence="7">
    <location>
        <begin position="27"/>
        <end position="150"/>
    </location>
</feature>
<evidence type="ECO:0000256" key="6">
    <source>
        <dbReference type="SAM" id="Phobius"/>
    </source>
</evidence>
<dbReference type="Proteomes" id="UP000315825">
    <property type="component" value="Unassembled WGS sequence"/>
</dbReference>
<evidence type="ECO:0000256" key="5">
    <source>
        <dbReference type="ARBA" id="ARBA00023136"/>
    </source>
</evidence>
<evidence type="ECO:0000313" key="9">
    <source>
        <dbReference type="Proteomes" id="UP000315825"/>
    </source>
</evidence>
<protein>
    <submittedName>
        <fullName evidence="8">DedA family protein</fullName>
    </submittedName>
</protein>
<dbReference type="Pfam" id="PF09335">
    <property type="entry name" value="VTT_dom"/>
    <property type="match status" value="1"/>
</dbReference>
<dbReference type="PANTHER" id="PTHR42709:SF6">
    <property type="entry name" value="UNDECAPRENYL PHOSPHATE TRANSPORTER A"/>
    <property type="match status" value="1"/>
</dbReference>
<evidence type="ECO:0000256" key="2">
    <source>
        <dbReference type="ARBA" id="ARBA00022475"/>
    </source>
</evidence>
<accession>A0A520N0H5</accession>
<keyword evidence="3 6" id="KW-0812">Transmembrane</keyword>
<evidence type="ECO:0000256" key="1">
    <source>
        <dbReference type="ARBA" id="ARBA00004651"/>
    </source>
</evidence>
<dbReference type="InterPro" id="IPR032816">
    <property type="entry name" value="VTT_dom"/>
</dbReference>
<comment type="caution">
    <text evidence="8">The sequence shown here is derived from an EMBL/GenBank/DDBJ whole genome shotgun (WGS) entry which is preliminary data.</text>
</comment>
<evidence type="ECO:0000256" key="3">
    <source>
        <dbReference type="ARBA" id="ARBA00022692"/>
    </source>
</evidence>
<dbReference type="AlphaFoldDB" id="A0A520N0H5"/>
<dbReference type="GO" id="GO:0005886">
    <property type="term" value="C:plasma membrane"/>
    <property type="evidence" value="ECO:0007669"/>
    <property type="project" value="UniProtKB-SubCell"/>
</dbReference>
<dbReference type="InterPro" id="IPR051311">
    <property type="entry name" value="DedA_domain"/>
</dbReference>
<evidence type="ECO:0000259" key="7">
    <source>
        <dbReference type="Pfam" id="PF09335"/>
    </source>
</evidence>
<proteinExistence type="predicted"/>
<dbReference type="PANTHER" id="PTHR42709">
    <property type="entry name" value="ALKALINE PHOSPHATASE LIKE PROTEIN"/>
    <property type="match status" value="1"/>
</dbReference>
<keyword evidence="5 6" id="KW-0472">Membrane</keyword>
<evidence type="ECO:0000313" key="8">
    <source>
        <dbReference type="EMBL" id="RZO26959.1"/>
    </source>
</evidence>
<evidence type="ECO:0000256" key="4">
    <source>
        <dbReference type="ARBA" id="ARBA00022989"/>
    </source>
</evidence>
<reference evidence="8 9" key="1">
    <citation type="submission" date="2019-02" db="EMBL/GenBank/DDBJ databases">
        <title>Prokaryotic population dynamics and viral predation in marine succession experiment using metagenomics: the confinement effect.</title>
        <authorList>
            <person name="Haro-Moreno J.M."/>
            <person name="Rodriguez-Valera F."/>
            <person name="Lopez-Perez M."/>
        </authorList>
    </citation>
    <scope>NUCLEOTIDE SEQUENCE [LARGE SCALE GENOMIC DNA]</scope>
    <source>
        <strain evidence="8">MED-G159</strain>
    </source>
</reference>
<dbReference type="EMBL" id="SHBE01000002">
    <property type="protein sequence ID" value="RZO26959.1"/>
    <property type="molecule type" value="Genomic_DNA"/>
</dbReference>
<keyword evidence="2" id="KW-1003">Cell membrane</keyword>
<comment type="subcellular location">
    <subcellularLocation>
        <location evidence="1">Cell membrane</location>
        <topology evidence="1">Multi-pass membrane protein</topology>
    </subcellularLocation>
</comment>